<protein>
    <submittedName>
        <fullName evidence="1">Uncharacterized protein</fullName>
    </submittedName>
</protein>
<sequence>MRLRVLCSQSSIQIEPLSRQPSTLPLAAAVIRIAAHDSLHGSSGFNNPAASSQIAVTGNAAAALRKVHLFKWGVRMIYRHLPTHQTQKLRKDIMIVLDEGYVDRNL</sequence>
<accession>A0ABR1DQL3</accession>
<evidence type="ECO:0000313" key="2">
    <source>
        <dbReference type="Proteomes" id="UP001303046"/>
    </source>
</evidence>
<dbReference type="Proteomes" id="UP001303046">
    <property type="component" value="Unassembled WGS sequence"/>
</dbReference>
<gene>
    <name evidence="1" type="primary">Necator_chrIV.g17168</name>
    <name evidence="1" type="ORF">RB195_003870</name>
</gene>
<reference evidence="1 2" key="1">
    <citation type="submission" date="2023-08" db="EMBL/GenBank/DDBJ databases">
        <title>A Necator americanus chromosomal reference genome.</title>
        <authorList>
            <person name="Ilik V."/>
            <person name="Petrzelkova K.J."/>
            <person name="Pardy F."/>
            <person name="Fuh T."/>
            <person name="Niatou-Singa F.S."/>
            <person name="Gouil Q."/>
            <person name="Baker L."/>
            <person name="Ritchie M.E."/>
            <person name="Jex A.R."/>
            <person name="Gazzola D."/>
            <person name="Li H."/>
            <person name="Toshio Fujiwara R."/>
            <person name="Zhan B."/>
            <person name="Aroian R.V."/>
            <person name="Pafco B."/>
            <person name="Schwarz E.M."/>
        </authorList>
    </citation>
    <scope>NUCLEOTIDE SEQUENCE [LARGE SCALE GENOMIC DNA]</scope>
    <source>
        <strain evidence="1 2">Aroian</strain>
        <tissue evidence="1">Whole animal</tissue>
    </source>
</reference>
<proteinExistence type="predicted"/>
<comment type="caution">
    <text evidence="1">The sequence shown here is derived from an EMBL/GenBank/DDBJ whole genome shotgun (WGS) entry which is preliminary data.</text>
</comment>
<keyword evidence="2" id="KW-1185">Reference proteome</keyword>
<name>A0ABR1DQL3_NECAM</name>
<evidence type="ECO:0000313" key="1">
    <source>
        <dbReference type="EMBL" id="KAK6752714.1"/>
    </source>
</evidence>
<dbReference type="EMBL" id="JAVFWL010000004">
    <property type="protein sequence ID" value="KAK6752714.1"/>
    <property type="molecule type" value="Genomic_DNA"/>
</dbReference>
<organism evidence="1 2">
    <name type="scientific">Necator americanus</name>
    <name type="common">Human hookworm</name>
    <dbReference type="NCBI Taxonomy" id="51031"/>
    <lineage>
        <taxon>Eukaryota</taxon>
        <taxon>Metazoa</taxon>
        <taxon>Ecdysozoa</taxon>
        <taxon>Nematoda</taxon>
        <taxon>Chromadorea</taxon>
        <taxon>Rhabditida</taxon>
        <taxon>Rhabditina</taxon>
        <taxon>Rhabditomorpha</taxon>
        <taxon>Strongyloidea</taxon>
        <taxon>Ancylostomatidae</taxon>
        <taxon>Bunostominae</taxon>
        <taxon>Necator</taxon>
    </lineage>
</organism>